<organism evidence="3 4">
    <name type="scientific">Podarcis lilfordi</name>
    <name type="common">Lilford's wall lizard</name>
    <dbReference type="NCBI Taxonomy" id="74358"/>
    <lineage>
        <taxon>Eukaryota</taxon>
        <taxon>Metazoa</taxon>
        <taxon>Chordata</taxon>
        <taxon>Craniata</taxon>
        <taxon>Vertebrata</taxon>
        <taxon>Euteleostomi</taxon>
        <taxon>Lepidosauria</taxon>
        <taxon>Squamata</taxon>
        <taxon>Bifurcata</taxon>
        <taxon>Unidentata</taxon>
        <taxon>Episquamata</taxon>
        <taxon>Laterata</taxon>
        <taxon>Lacertibaenia</taxon>
        <taxon>Lacertidae</taxon>
        <taxon>Podarcis</taxon>
    </lineage>
</organism>
<feature type="compositionally biased region" description="Polar residues" evidence="1">
    <location>
        <begin position="66"/>
        <end position="76"/>
    </location>
</feature>
<accession>A0AA35L3I8</accession>
<keyword evidence="2" id="KW-0732">Signal</keyword>
<sequence>MEMPFTFQLQWYLFIGLHWCAFELLGWQKLGQSNGSSPCCGDSNHQPSDRQAQEAQWFRPQRHPRSQNAEPLSVQQGPPYIWIPPGSEPKSVIATNSEPPLSGAVLDCDTIPNSI</sequence>
<feature type="signal peptide" evidence="2">
    <location>
        <begin position="1"/>
        <end position="35"/>
    </location>
</feature>
<evidence type="ECO:0000313" key="4">
    <source>
        <dbReference type="Proteomes" id="UP001178461"/>
    </source>
</evidence>
<gene>
    <name evidence="3" type="ORF">PODLI_1B017064</name>
</gene>
<dbReference type="Proteomes" id="UP001178461">
    <property type="component" value="Chromosome 12"/>
</dbReference>
<protein>
    <submittedName>
        <fullName evidence="3">Uncharacterized protein</fullName>
    </submittedName>
</protein>
<keyword evidence="4" id="KW-1185">Reference proteome</keyword>
<evidence type="ECO:0000256" key="2">
    <source>
        <dbReference type="SAM" id="SignalP"/>
    </source>
</evidence>
<evidence type="ECO:0000256" key="1">
    <source>
        <dbReference type="SAM" id="MobiDB-lite"/>
    </source>
</evidence>
<feature type="region of interest" description="Disordered" evidence="1">
    <location>
        <begin position="33"/>
        <end position="80"/>
    </location>
</feature>
<name>A0AA35L3I8_9SAUR</name>
<dbReference type="AlphaFoldDB" id="A0AA35L3I8"/>
<feature type="compositionally biased region" description="Polar residues" evidence="1">
    <location>
        <begin position="33"/>
        <end position="46"/>
    </location>
</feature>
<dbReference type="EMBL" id="OX395137">
    <property type="protein sequence ID" value="CAI5789182.1"/>
    <property type="molecule type" value="Genomic_DNA"/>
</dbReference>
<proteinExistence type="predicted"/>
<feature type="chain" id="PRO_5041451267" evidence="2">
    <location>
        <begin position="36"/>
        <end position="115"/>
    </location>
</feature>
<evidence type="ECO:0000313" key="3">
    <source>
        <dbReference type="EMBL" id="CAI5789182.1"/>
    </source>
</evidence>
<reference evidence="3" key="1">
    <citation type="submission" date="2022-12" db="EMBL/GenBank/DDBJ databases">
        <authorList>
            <person name="Alioto T."/>
            <person name="Alioto T."/>
            <person name="Gomez Garrido J."/>
        </authorList>
    </citation>
    <scope>NUCLEOTIDE SEQUENCE</scope>
</reference>